<dbReference type="PANTHER" id="PTHR43808">
    <property type="entry name" value="ACETYLORNITHINE DEACETYLASE"/>
    <property type="match status" value="1"/>
</dbReference>
<protein>
    <recommendedName>
        <fullName evidence="4">Acetylornithine deacetylase/succinyl-diaminopimelate desuccinylase-like protein</fullName>
    </recommendedName>
</protein>
<proteinExistence type="predicted"/>
<feature type="region of interest" description="Disordered" evidence="1">
    <location>
        <begin position="422"/>
        <end position="466"/>
    </location>
</feature>
<evidence type="ECO:0000256" key="1">
    <source>
        <dbReference type="SAM" id="MobiDB-lite"/>
    </source>
</evidence>
<dbReference type="Pfam" id="PF01546">
    <property type="entry name" value="Peptidase_M20"/>
    <property type="match status" value="1"/>
</dbReference>
<accession>A0ABP4H6X0</accession>
<dbReference type="RefSeq" id="WP_344443587.1">
    <property type="nucleotide sequence ID" value="NZ_BAAALF010000082.1"/>
</dbReference>
<name>A0ABP4H6X0_9ACTN</name>
<evidence type="ECO:0000313" key="3">
    <source>
        <dbReference type="Proteomes" id="UP001500037"/>
    </source>
</evidence>
<dbReference type="EMBL" id="BAAALF010000082">
    <property type="protein sequence ID" value="GAA1248230.1"/>
    <property type="molecule type" value="Genomic_DNA"/>
</dbReference>
<keyword evidence="3" id="KW-1185">Reference proteome</keyword>
<gene>
    <name evidence="2" type="ORF">GCM10009665_43910</name>
</gene>
<dbReference type="InterPro" id="IPR050072">
    <property type="entry name" value="Peptidase_M20A"/>
</dbReference>
<evidence type="ECO:0000313" key="2">
    <source>
        <dbReference type="EMBL" id="GAA1248230.1"/>
    </source>
</evidence>
<reference evidence="3" key="1">
    <citation type="journal article" date="2019" name="Int. J. Syst. Evol. Microbiol.">
        <title>The Global Catalogue of Microorganisms (GCM) 10K type strain sequencing project: providing services to taxonomists for standard genome sequencing and annotation.</title>
        <authorList>
            <consortium name="The Broad Institute Genomics Platform"/>
            <consortium name="The Broad Institute Genome Sequencing Center for Infectious Disease"/>
            <person name="Wu L."/>
            <person name="Ma J."/>
        </authorList>
    </citation>
    <scope>NUCLEOTIDE SEQUENCE [LARGE SCALE GENOMIC DNA]</scope>
    <source>
        <strain evidence="3">JCM 13004</strain>
    </source>
</reference>
<feature type="compositionally biased region" description="Basic and acidic residues" evidence="1">
    <location>
        <begin position="456"/>
        <end position="466"/>
    </location>
</feature>
<dbReference type="Proteomes" id="UP001500037">
    <property type="component" value="Unassembled WGS sequence"/>
</dbReference>
<sequence>MLSAGDHRLLLELMELPTAGPLEAPGAAPQLWQAQQAYAQAAAALGFEVLRHRAPEQSWTERPDVPLLVREAAAASPEFLACQPSLLLRLGGAAARRRTVMFNVHLDTVAGRQPISHRDGVFHGRGAVDAKGPAVALLAGLRAALAEQPGLERRISILVQAVAGEEGGALGTIGTRPLVAAGHYGRLNVFCEPTGNRALARSTAAMTARIKVTGQDAVDDRPAAGHNATVLLGFLAQHLAANVTPGAGQLCVAGLHTGRLHNRVYGQGELLLNLAYPDPATAERLEAAVASGVADALRAFADRFAANPLLARTAVDAVRITRLEWLKRGLPALVAPTADDGWLPGLLAAAGVPGCPPQEPAFTCDAIWLAGLADAATVVLGPGTLDGNNAHAEGEFVRESELAGFARTVADLLAAFDADLRRSRSTEPEQHPHGRAHGTAQHRQSAAPTPLPRPATAEEDRPACRS</sequence>
<dbReference type="Gene3D" id="3.30.70.360">
    <property type="match status" value="1"/>
</dbReference>
<evidence type="ECO:0008006" key="4">
    <source>
        <dbReference type="Google" id="ProtNLM"/>
    </source>
</evidence>
<comment type="caution">
    <text evidence="2">The sequence shown here is derived from an EMBL/GenBank/DDBJ whole genome shotgun (WGS) entry which is preliminary data.</text>
</comment>
<dbReference type="SUPFAM" id="SSF53187">
    <property type="entry name" value="Zn-dependent exopeptidases"/>
    <property type="match status" value="1"/>
</dbReference>
<organism evidence="2 3">
    <name type="scientific">Kitasatospora nipponensis</name>
    <dbReference type="NCBI Taxonomy" id="258049"/>
    <lineage>
        <taxon>Bacteria</taxon>
        <taxon>Bacillati</taxon>
        <taxon>Actinomycetota</taxon>
        <taxon>Actinomycetes</taxon>
        <taxon>Kitasatosporales</taxon>
        <taxon>Streptomycetaceae</taxon>
        <taxon>Kitasatospora</taxon>
    </lineage>
</organism>
<dbReference type="Gene3D" id="3.40.630.10">
    <property type="entry name" value="Zn peptidases"/>
    <property type="match status" value="1"/>
</dbReference>
<feature type="compositionally biased region" description="Basic and acidic residues" evidence="1">
    <location>
        <begin position="422"/>
        <end position="432"/>
    </location>
</feature>
<dbReference type="InterPro" id="IPR002933">
    <property type="entry name" value="Peptidase_M20"/>
</dbReference>